<protein>
    <submittedName>
        <fullName evidence="1">Uncharacterized protein</fullName>
    </submittedName>
</protein>
<gene>
    <name evidence="1" type="ORF">HQ36_05435</name>
</gene>
<organism evidence="1 2">
    <name type="scientific">Porphyromonas gingivicanis</name>
    <dbReference type="NCBI Taxonomy" id="266762"/>
    <lineage>
        <taxon>Bacteria</taxon>
        <taxon>Pseudomonadati</taxon>
        <taxon>Bacteroidota</taxon>
        <taxon>Bacteroidia</taxon>
        <taxon>Bacteroidales</taxon>
        <taxon>Porphyromonadaceae</taxon>
        <taxon>Porphyromonas</taxon>
    </lineage>
</organism>
<evidence type="ECO:0000313" key="1">
    <source>
        <dbReference type="EMBL" id="KGN97715.1"/>
    </source>
</evidence>
<dbReference type="OrthoDB" id="8367156at2"/>
<accession>A0A0A2G5R6</accession>
<dbReference type="EMBL" id="JQZW01000009">
    <property type="protein sequence ID" value="KGN97715.1"/>
    <property type="molecule type" value="Genomic_DNA"/>
</dbReference>
<proteinExistence type="predicted"/>
<dbReference type="AlphaFoldDB" id="A0A0A2G5R6"/>
<dbReference type="Proteomes" id="UP000030134">
    <property type="component" value="Unassembled WGS sequence"/>
</dbReference>
<reference evidence="1 2" key="1">
    <citation type="submission" date="2014-08" db="EMBL/GenBank/DDBJ databases">
        <title>Porphyromonas gingivicanis strain:COT-022_OH1391 Genome sequencing.</title>
        <authorList>
            <person name="Wallis C."/>
            <person name="Deusch O."/>
            <person name="O'Flynn C."/>
            <person name="Davis I."/>
            <person name="Jospin G."/>
            <person name="Darling A.E."/>
            <person name="Coil D.A."/>
            <person name="Alexiev A."/>
            <person name="Horsfall A."/>
            <person name="Kirkwood N."/>
            <person name="Harris S."/>
            <person name="Eisen J.A."/>
        </authorList>
    </citation>
    <scope>NUCLEOTIDE SEQUENCE [LARGE SCALE GENOMIC DNA]</scope>
    <source>
        <strain evidence="2">COT-022 OH1391</strain>
    </source>
</reference>
<sequence length="251" mass="29687">MEKKGYKGNWEATREKLLERKKEGKEIYHYEGEVEVFWKKAINDFRERLEKYFFEPIDSIIKKEGTEVAILTLQCTLIEMFASFKEGKVYDENFDPTNSNPSSLDWCKFSSSKSVFTEFLKNHESLKTVFQGPKITVEKFYEEVRCALMHEARLKGTWQTIENKLPPAENKFIFTEKNPNHNTTNEKINISTSILHQELKKHLDDYIGTLKRENPSNKEDGKKRKFARCMDHLFEINIDPNDLPDWWVEVS</sequence>
<name>A0A0A2G5R6_9PORP</name>
<dbReference type="eggNOG" id="ENOG5033DKH">
    <property type="taxonomic scope" value="Bacteria"/>
</dbReference>
<dbReference type="RefSeq" id="WP_036884222.1">
    <property type="nucleotide sequence ID" value="NZ_JQZW01000009.1"/>
</dbReference>
<keyword evidence="2" id="KW-1185">Reference proteome</keyword>
<comment type="caution">
    <text evidence="1">The sequence shown here is derived from an EMBL/GenBank/DDBJ whole genome shotgun (WGS) entry which is preliminary data.</text>
</comment>
<evidence type="ECO:0000313" key="2">
    <source>
        <dbReference type="Proteomes" id="UP000030134"/>
    </source>
</evidence>